<feature type="compositionally biased region" description="Basic residues" evidence="1">
    <location>
        <begin position="43"/>
        <end position="62"/>
    </location>
</feature>
<name>A0AAN8S1J2_POLSC</name>
<evidence type="ECO:0000256" key="1">
    <source>
        <dbReference type="SAM" id="MobiDB-lite"/>
    </source>
</evidence>
<sequence length="158" mass="18493">MTGERRERRKKKRGRKPKIKVKSERLGIYGWPKKIRIPTGSRSGRRRRIRRKVERQRKGTRTRWKEMLRIISGKHLPGPLPSAPLTLSSTSSSSSFTSQRNKIIEKIIIFIRAPFLFTKFPETVKRKGGKLTNRKVEDRDGRQKKVFLKGGRSKDNVE</sequence>
<dbReference type="Proteomes" id="UP001372834">
    <property type="component" value="Unassembled WGS sequence"/>
</dbReference>
<proteinExistence type="predicted"/>
<dbReference type="EMBL" id="JAWJWE010000038">
    <property type="protein sequence ID" value="KAK6622893.1"/>
    <property type="molecule type" value="Genomic_DNA"/>
</dbReference>
<accession>A0AAN8S1J2</accession>
<feature type="region of interest" description="Disordered" evidence="1">
    <location>
        <begin position="37"/>
        <end position="62"/>
    </location>
</feature>
<protein>
    <submittedName>
        <fullName evidence="2">Uncharacterized protein</fullName>
    </submittedName>
</protein>
<evidence type="ECO:0000313" key="3">
    <source>
        <dbReference type="Proteomes" id="UP001372834"/>
    </source>
</evidence>
<reference evidence="2 3" key="1">
    <citation type="submission" date="2023-10" db="EMBL/GenBank/DDBJ databases">
        <title>Genomes of two closely related lineages of the louse Polyplax serrata with different host specificities.</title>
        <authorList>
            <person name="Martinu J."/>
            <person name="Tarabai H."/>
            <person name="Stefka J."/>
            <person name="Hypsa V."/>
        </authorList>
    </citation>
    <scope>NUCLEOTIDE SEQUENCE [LARGE SCALE GENOMIC DNA]</scope>
    <source>
        <strain evidence="2">HR10_N</strain>
    </source>
</reference>
<feature type="region of interest" description="Disordered" evidence="1">
    <location>
        <begin position="127"/>
        <end position="158"/>
    </location>
</feature>
<comment type="caution">
    <text evidence="2">The sequence shown here is derived from an EMBL/GenBank/DDBJ whole genome shotgun (WGS) entry which is preliminary data.</text>
</comment>
<gene>
    <name evidence="2" type="ORF">RUM43_008744</name>
</gene>
<evidence type="ECO:0000313" key="2">
    <source>
        <dbReference type="EMBL" id="KAK6622893.1"/>
    </source>
</evidence>
<feature type="compositionally biased region" description="Basic and acidic residues" evidence="1">
    <location>
        <begin position="134"/>
        <end position="143"/>
    </location>
</feature>
<organism evidence="2 3">
    <name type="scientific">Polyplax serrata</name>
    <name type="common">Common mouse louse</name>
    <dbReference type="NCBI Taxonomy" id="468196"/>
    <lineage>
        <taxon>Eukaryota</taxon>
        <taxon>Metazoa</taxon>
        <taxon>Ecdysozoa</taxon>
        <taxon>Arthropoda</taxon>
        <taxon>Hexapoda</taxon>
        <taxon>Insecta</taxon>
        <taxon>Pterygota</taxon>
        <taxon>Neoptera</taxon>
        <taxon>Paraneoptera</taxon>
        <taxon>Psocodea</taxon>
        <taxon>Troctomorpha</taxon>
        <taxon>Phthiraptera</taxon>
        <taxon>Anoplura</taxon>
        <taxon>Polyplacidae</taxon>
        <taxon>Polyplax</taxon>
    </lineage>
</organism>
<dbReference type="AlphaFoldDB" id="A0AAN8S1J2"/>